<gene>
    <name evidence="1" type="ORF">GCM10007063_05600</name>
</gene>
<accession>A0A917PP02</accession>
<keyword evidence="2" id="KW-1185">Reference proteome</keyword>
<reference evidence="1" key="2">
    <citation type="submission" date="2020-09" db="EMBL/GenBank/DDBJ databases">
        <authorList>
            <person name="Sun Q."/>
            <person name="Ohkuma M."/>
        </authorList>
    </citation>
    <scope>NUCLEOTIDE SEQUENCE</scope>
    <source>
        <strain evidence="1">JCM 12580</strain>
    </source>
</reference>
<evidence type="ECO:0000313" key="1">
    <source>
        <dbReference type="EMBL" id="GGJ85997.1"/>
    </source>
</evidence>
<dbReference type="RefSeq" id="WP_188631548.1">
    <property type="nucleotide sequence ID" value="NZ_BMNQ01000004.1"/>
</dbReference>
<dbReference type="Proteomes" id="UP000658382">
    <property type="component" value="Unassembled WGS sequence"/>
</dbReference>
<proteinExistence type="predicted"/>
<sequence>MRYILCQPAINRFKWELEVCITRLQKLGVRDIVLLFTQGDNSIPEYFEDMGAEVHVYNDSDRDKSYIPAVKPYLWMKYLEENSDRENGSYFYMDSDVLLRDTPDVKPTAKTWYASDCTSYIGNDYIDSKDPELIEKMCHAIGIDSHLIRKSKPIAGAQWVIKNPSYEYWKKVYEDSITLYKLLSESQTDIQKWTAEMWSQLWNVYHFGIDVQTHEDLEFSWPTDNIEAYYNKKIYHNAGVQKSDKDLFFKGQYVNRTPFQDDLSFVNHEKASYEYVKAIREVLDMAKYEVIAGFRDKNDDKEYFVGDRYPKPANKKVEEARIKELTSSDNNAGKPLIKEVES</sequence>
<dbReference type="AlphaFoldDB" id="A0A917PP02"/>
<comment type="caution">
    <text evidence="1">The sequence shown here is derived from an EMBL/GenBank/DDBJ whole genome shotgun (WGS) entry which is preliminary data.</text>
</comment>
<organism evidence="1 2">
    <name type="scientific">Lentibacillus kapialis</name>
    <dbReference type="NCBI Taxonomy" id="340214"/>
    <lineage>
        <taxon>Bacteria</taxon>
        <taxon>Bacillati</taxon>
        <taxon>Bacillota</taxon>
        <taxon>Bacilli</taxon>
        <taxon>Bacillales</taxon>
        <taxon>Bacillaceae</taxon>
        <taxon>Lentibacillus</taxon>
    </lineage>
</organism>
<name>A0A917PP02_9BACI</name>
<dbReference type="EMBL" id="BMNQ01000004">
    <property type="protein sequence ID" value="GGJ85997.1"/>
    <property type="molecule type" value="Genomic_DNA"/>
</dbReference>
<reference evidence="1" key="1">
    <citation type="journal article" date="2014" name="Int. J. Syst. Evol. Microbiol.">
        <title>Complete genome sequence of Corynebacterium casei LMG S-19264T (=DSM 44701T), isolated from a smear-ripened cheese.</title>
        <authorList>
            <consortium name="US DOE Joint Genome Institute (JGI-PGF)"/>
            <person name="Walter F."/>
            <person name="Albersmeier A."/>
            <person name="Kalinowski J."/>
            <person name="Ruckert C."/>
        </authorList>
    </citation>
    <scope>NUCLEOTIDE SEQUENCE</scope>
    <source>
        <strain evidence="1">JCM 12580</strain>
    </source>
</reference>
<protein>
    <submittedName>
        <fullName evidence="1">Uncharacterized protein</fullName>
    </submittedName>
</protein>
<evidence type="ECO:0000313" key="2">
    <source>
        <dbReference type="Proteomes" id="UP000658382"/>
    </source>
</evidence>